<comment type="caution">
    <text evidence="3">The sequence shown here is derived from an EMBL/GenBank/DDBJ whole genome shotgun (WGS) entry which is preliminary data.</text>
</comment>
<dbReference type="Pfam" id="PF15632">
    <property type="entry name" value="ATPgrasp_Ter"/>
    <property type="match status" value="1"/>
</dbReference>
<accession>A0A5C5XGL8</accession>
<dbReference type="OrthoDB" id="5420347at2"/>
<evidence type="ECO:0000313" key="4">
    <source>
        <dbReference type="Proteomes" id="UP000316095"/>
    </source>
</evidence>
<dbReference type="GO" id="GO:0046872">
    <property type="term" value="F:metal ion binding"/>
    <property type="evidence" value="ECO:0007669"/>
    <property type="project" value="InterPro"/>
</dbReference>
<dbReference type="InterPro" id="IPR011761">
    <property type="entry name" value="ATP-grasp"/>
</dbReference>
<dbReference type="PROSITE" id="PS50975">
    <property type="entry name" value="ATP_GRASP"/>
    <property type="match status" value="1"/>
</dbReference>
<sequence length="435" mass="48829">MTALIPKLTEDIGPSANLSRSTNNPGSSIAKRSGQILILGNDARTVLPVARSLGRQGLKVQLNWFDNNPLLKCSRFISICHTDVLDAQHPAETLARLLACVEQNSIETILPTSDAACIFLHQSRSKIPLHIHLGMSDSAACETVFNKNLTAELARALSIAIPAQEIVNNPQELDLLANQFSGQVALKPLCSSDGNSSKQFATLYPDLKSCQKNWPEKLAGPLQLQEYFEGEAQGIVFLASSGNLMVAMQHRRLHETSGHGSTYRESIPLNQELLSATKKILKELNYTGVGMCEFRVNPENGKWVLLEINGRFWGSLPLAINAGLDFPYYYWQLLVGETPDVPECYQHGVRCRNLRQDLRWMWRQGIGKHSDPYGTNGWKMNSVSRFELFSHALRLLTLQDHLDYYSRDDLRPFLQEIKAVLSAPCRRLKKKFSNW</sequence>
<dbReference type="EMBL" id="SJPG01000001">
    <property type="protein sequence ID" value="TWT61551.1"/>
    <property type="molecule type" value="Genomic_DNA"/>
</dbReference>
<reference evidence="3 4" key="1">
    <citation type="submission" date="2019-02" db="EMBL/GenBank/DDBJ databases">
        <title>Deep-cultivation of Planctomycetes and their phenomic and genomic characterization uncovers novel biology.</title>
        <authorList>
            <person name="Wiegand S."/>
            <person name="Jogler M."/>
            <person name="Boedeker C."/>
            <person name="Pinto D."/>
            <person name="Vollmers J."/>
            <person name="Rivas-Marin E."/>
            <person name="Kohn T."/>
            <person name="Peeters S.H."/>
            <person name="Heuer A."/>
            <person name="Rast P."/>
            <person name="Oberbeckmann S."/>
            <person name="Bunk B."/>
            <person name="Jeske O."/>
            <person name="Meyerdierks A."/>
            <person name="Storesund J.E."/>
            <person name="Kallscheuer N."/>
            <person name="Luecker S."/>
            <person name="Lage O.M."/>
            <person name="Pohl T."/>
            <person name="Merkel B.J."/>
            <person name="Hornburger P."/>
            <person name="Mueller R.-W."/>
            <person name="Bruemmer F."/>
            <person name="Labrenz M."/>
            <person name="Spormann A.M."/>
            <person name="Op Den Camp H."/>
            <person name="Overmann J."/>
            <person name="Amann R."/>
            <person name="Jetten M.S.M."/>
            <person name="Mascher T."/>
            <person name="Medema M.H."/>
            <person name="Devos D.P."/>
            <person name="Kaster A.-K."/>
            <person name="Ovreas L."/>
            <person name="Rohde M."/>
            <person name="Galperin M.Y."/>
            <person name="Jogler C."/>
        </authorList>
    </citation>
    <scope>NUCLEOTIDE SEQUENCE [LARGE SCALE GENOMIC DNA]</scope>
    <source>
        <strain evidence="3 4">Pan54</strain>
    </source>
</reference>
<evidence type="ECO:0000256" key="1">
    <source>
        <dbReference type="PROSITE-ProRule" id="PRU00409"/>
    </source>
</evidence>
<name>A0A5C5XGL8_9PLAN</name>
<organism evidence="3 4">
    <name type="scientific">Rubinisphaera italica</name>
    <dbReference type="NCBI Taxonomy" id="2527969"/>
    <lineage>
        <taxon>Bacteria</taxon>
        <taxon>Pseudomonadati</taxon>
        <taxon>Planctomycetota</taxon>
        <taxon>Planctomycetia</taxon>
        <taxon>Planctomycetales</taxon>
        <taxon>Planctomycetaceae</taxon>
        <taxon>Rubinisphaera</taxon>
    </lineage>
</organism>
<dbReference type="GO" id="GO:0005524">
    <property type="term" value="F:ATP binding"/>
    <property type="evidence" value="ECO:0007669"/>
    <property type="project" value="UniProtKB-UniRule"/>
</dbReference>
<feature type="domain" description="ATP-grasp" evidence="2">
    <location>
        <begin position="151"/>
        <end position="335"/>
    </location>
</feature>
<gene>
    <name evidence="3" type="ORF">Pan54_22870</name>
</gene>
<dbReference type="RefSeq" id="WP_146503526.1">
    <property type="nucleotide sequence ID" value="NZ_SJPG01000001.1"/>
</dbReference>
<keyword evidence="4" id="KW-1185">Reference proteome</keyword>
<keyword evidence="1" id="KW-0067">ATP-binding</keyword>
<dbReference type="Gene3D" id="3.30.470.20">
    <property type="entry name" value="ATP-grasp fold, B domain"/>
    <property type="match status" value="1"/>
</dbReference>
<dbReference type="AlphaFoldDB" id="A0A5C5XGL8"/>
<dbReference type="SUPFAM" id="SSF56059">
    <property type="entry name" value="Glutathione synthetase ATP-binding domain-like"/>
    <property type="match status" value="1"/>
</dbReference>
<evidence type="ECO:0000259" key="2">
    <source>
        <dbReference type="PROSITE" id="PS50975"/>
    </source>
</evidence>
<protein>
    <submittedName>
        <fullName evidence="3">Carbamoyl phosphate synthase-like protein</fullName>
    </submittedName>
</protein>
<keyword evidence="1" id="KW-0547">Nucleotide-binding</keyword>
<evidence type="ECO:0000313" key="3">
    <source>
        <dbReference type="EMBL" id="TWT61551.1"/>
    </source>
</evidence>
<dbReference type="Proteomes" id="UP000316095">
    <property type="component" value="Unassembled WGS sequence"/>
</dbReference>
<proteinExistence type="predicted"/>